<accession>A0A165BBU3</accession>
<dbReference type="AlphaFoldDB" id="A0A165BBU3"/>
<name>A0A165BBU3_9APHY</name>
<evidence type="ECO:0000313" key="1">
    <source>
        <dbReference type="EMBL" id="KZT00694.1"/>
    </source>
</evidence>
<gene>
    <name evidence="1" type="ORF">LAESUDRAFT_764373</name>
</gene>
<dbReference type="EMBL" id="KV427679">
    <property type="protein sequence ID" value="KZT00694.1"/>
    <property type="molecule type" value="Genomic_DNA"/>
</dbReference>
<organism evidence="1 2">
    <name type="scientific">Laetiporus sulphureus 93-53</name>
    <dbReference type="NCBI Taxonomy" id="1314785"/>
    <lineage>
        <taxon>Eukaryota</taxon>
        <taxon>Fungi</taxon>
        <taxon>Dikarya</taxon>
        <taxon>Basidiomycota</taxon>
        <taxon>Agaricomycotina</taxon>
        <taxon>Agaricomycetes</taxon>
        <taxon>Polyporales</taxon>
        <taxon>Laetiporus</taxon>
    </lineage>
</organism>
<evidence type="ECO:0000313" key="2">
    <source>
        <dbReference type="Proteomes" id="UP000076871"/>
    </source>
</evidence>
<reference evidence="1 2" key="1">
    <citation type="journal article" date="2016" name="Mol. Biol. Evol.">
        <title>Comparative Genomics of Early-Diverging Mushroom-Forming Fungi Provides Insights into the Origins of Lignocellulose Decay Capabilities.</title>
        <authorList>
            <person name="Nagy L.G."/>
            <person name="Riley R."/>
            <person name="Tritt A."/>
            <person name="Adam C."/>
            <person name="Daum C."/>
            <person name="Floudas D."/>
            <person name="Sun H."/>
            <person name="Yadav J.S."/>
            <person name="Pangilinan J."/>
            <person name="Larsson K.H."/>
            <person name="Matsuura K."/>
            <person name="Barry K."/>
            <person name="Labutti K."/>
            <person name="Kuo R."/>
            <person name="Ohm R.A."/>
            <person name="Bhattacharya S.S."/>
            <person name="Shirouzu T."/>
            <person name="Yoshinaga Y."/>
            <person name="Martin F.M."/>
            <person name="Grigoriev I.V."/>
            <person name="Hibbett D.S."/>
        </authorList>
    </citation>
    <scope>NUCLEOTIDE SEQUENCE [LARGE SCALE GENOMIC DNA]</scope>
    <source>
        <strain evidence="1 2">93-53</strain>
    </source>
</reference>
<proteinExistence type="predicted"/>
<keyword evidence="2" id="KW-1185">Reference proteome</keyword>
<protein>
    <submittedName>
        <fullName evidence="1">Uncharacterized protein</fullName>
    </submittedName>
</protein>
<dbReference type="InParanoid" id="A0A165BBU3"/>
<dbReference type="GeneID" id="63830458"/>
<sequence length="231" mass="25248">MAQARTSLSSTITYSRSNSAGLAQSGHGAKTPVNNKGAFITDASVLEKQFGMNMGWLAPQMSIRKRATEPFIFSHQHPSTSSSTHDSIASSSVSLVDVVKEQHAADAFHESTKAVLECGRSQRPVQARVAGNEKAPDDFLHESQCGIHSVQHRPAQCVGPLSAGESAGMWYTPRRLFRLMQTSCFAFRTFSRLLSYQVFLSITFQLGLIVRPIRRGGSQRSFSEAEVQAAE</sequence>
<dbReference type="Proteomes" id="UP000076871">
    <property type="component" value="Unassembled WGS sequence"/>
</dbReference>
<dbReference type="RefSeq" id="XP_040758434.1">
    <property type="nucleotide sequence ID" value="XM_040913430.1"/>
</dbReference>